<dbReference type="EMBL" id="CM041554">
    <property type="protein sequence ID" value="KAI3352155.1"/>
    <property type="molecule type" value="Genomic_DNA"/>
</dbReference>
<organism evidence="1 2">
    <name type="scientific">Scortum barcoo</name>
    <name type="common">barcoo grunter</name>
    <dbReference type="NCBI Taxonomy" id="214431"/>
    <lineage>
        <taxon>Eukaryota</taxon>
        <taxon>Metazoa</taxon>
        <taxon>Chordata</taxon>
        <taxon>Craniata</taxon>
        <taxon>Vertebrata</taxon>
        <taxon>Euteleostomi</taxon>
        <taxon>Actinopterygii</taxon>
        <taxon>Neopterygii</taxon>
        <taxon>Teleostei</taxon>
        <taxon>Neoteleostei</taxon>
        <taxon>Acanthomorphata</taxon>
        <taxon>Eupercaria</taxon>
        <taxon>Centrarchiformes</taxon>
        <taxon>Terapontoidei</taxon>
        <taxon>Terapontidae</taxon>
        <taxon>Scortum</taxon>
    </lineage>
</organism>
<accession>A0ACB8V9X9</accession>
<dbReference type="Proteomes" id="UP000831701">
    <property type="component" value="Chromosome 24"/>
</dbReference>
<reference evidence="1" key="1">
    <citation type="submission" date="2022-04" db="EMBL/GenBank/DDBJ databases">
        <title>Jade perch genome.</title>
        <authorList>
            <person name="Chao B."/>
        </authorList>
    </citation>
    <scope>NUCLEOTIDE SEQUENCE</scope>
    <source>
        <strain evidence="1">CB-2022</strain>
    </source>
</reference>
<evidence type="ECO:0000313" key="1">
    <source>
        <dbReference type="EMBL" id="KAI3352155.1"/>
    </source>
</evidence>
<protein>
    <submittedName>
        <fullName evidence="1">Uncharacterized protein</fullName>
    </submittedName>
</protein>
<feature type="non-terminal residue" evidence="1">
    <location>
        <position position="1"/>
    </location>
</feature>
<comment type="caution">
    <text evidence="1">The sequence shown here is derived from an EMBL/GenBank/DDBJ whole genome shotgun (WGS) entry which is preliminary data.</text>
</comment>
<evidence type="ECO:0000313" key="2">
    <source>
        <dbReference type="Proteomes" id="UP000831701"/>
    </source>
</evidence>
<name>A0ACB8V9X9_9TELE</name>
<keyword evidence="2" id="KW-1185">Reference proteome</keyword>
<gene>
    <name evidence="1" type="ORF">L3Q82_020962</name>
</gene>
<sequence>CGWGAVDLNWGHCRTVEGILEDLLNPTDMPSSEGKPRLGTLRWTRPSPKPSSSVARCQGWVRSALSTSSLWMLWGCLGLSAGLGTLPRNPQKSWRKCLGTHCGEDLCPE</sequence>
<proteinExistence type="predicted"/>